<feature type="domain" description="DDE Tnp4" evidence="8">
    <location>
        <begin position="171"/>
        <end position="236"/>
    </location>
</feature>
<evidence type="ECO:0000256" key="5">
    <source>
        <dbReference type="ARBA" id="ARBA00022723"/>
    </source>
</evidence>
<dbReference type="InParanoid" id="A0A6P7G3T0"/>
<dbReference type="InterPro" id="IPR045249">
    <property type="entry name" value="HARBI1-like"/>
</dbReference>
<evidence type="ECO:0000256" key="6">
    <source>
        <dbReference type="ARBA" id="ARBA00022801"/>
    </source>
</evidence>
<comment type="subcellular location">
    <subcellularLocation>
        <location evidence="2">Nucleus</location>
    </subcellularLocation>
</comment>
<dbReference type="GO" id="GO:0004518">
    <property type="term" value="F:nuclease activity"/>
    <property type="evidence" value="ECO:0007669"/>
    <property type="project" value="UniProtKB-KW"/>
</dbReference>
<organism evidence="9">
    <name type="scientific">Diabrotica virgifera virgifera</name>
    <name type="common">western corn rootworm</name>
    <dbReference type="NCBI Taxonomy" id="50390"/>
    <lineage>
        <taxon>Eukaryota</taxon>
        <taxon>Metazoa</taxon>
        <taxon>Ecdysozoa</taxon>
        <taxon>Arthropoda</taxon>
        <taxon>Hexapoda</taxon>
        <taxon>Insecta</taxon>
        <taxon>Pterygota</taxon>
        <taxon>Neoptera</taxon>
        <taxon>Endopterygota</taxon>
        <taxon>Coleoptera</taxon>
        <taxon>Polyphaga</taxon>
        <taxon>Cucujiformia</taxon>
        <taxon>Chrysomeloidea</taxon>
        <taxon>Chrysomelidae</taxon>
        <taxon>Galerucinae</taxon>
        <taxon>Diabroticina</taxon>
        <taxon>Diabroticites</taxon>
        <taxon>Diabrotica</taxon>
    </lineage>
</organism>
<comment type="similarity">
    <text evidence="3">Belongs to the HARBI1 family.</text>
</comment>
<dbReference type="PANTHER" id="PTHR22930:SF269">
    <property type="entry name" value="NUCLEASE HARBI1-LIKE PROTEIN"/>
    <property type="match status" value="1"/>
</dbReference>
<evidence type="ECO:0000259" key="8">
    <source>
        <dbReference type="Pfam" id="PF13359"/>
    </source>
</evidence>
<name>A0A6P7G3T0_DIAVI</name>
<dbReference type="InterPro" id="IPR027806">
    <property type="entry name" value="HARBI1_dom"/>
</dbReference>
<evidence type="ECO:0000256" key="7">
    <source>
        <dbReference type="ARBA" id="ARBA00023242"/>
    </source>
</evidence>
<reference evidence="9" key="1">
    <citation type="submission" date="2025-08" db="UniProtKB">
        <authorList>
            <consortium name="RefSeq"/>
        </authorList>
    </citation>
    <scope>IDENTIFICATION</scope>
    <source>
        <tissue evidence="9">Whole insect</tissue>
    </source>
</reference>
<evidence type="ECO:0000256" key="2">
    <source>
        <dbReference type="ARBA" id="ARBA00004123"/>
    </source>
</evidence>
<dbReference type="RefSeq" id="XP_028139673.1">
    <property type="nucleotide sequence ID" value="XM_028283872.1"/>
</dbReference>
<dbReference type="Pfam" id="PF13359">
    <property type="entry name" value="DDE_Tnp_4"/>
    <property type="match status" value="1"/>
</dbReference>
<keyword evidence="7" id="KW-0539">Nucleus</keyword>
<keyword evidence="6" id="KW-0378">Hydrolase</keyword>
<accession>A0A6P7G3T0</accession>
<protein>
    <submittedName>
        <fullName evidence="9">Uncharacterized protein LOC114333878</fullName>
    </submittedName>
</protein>
<dbReference type="GO" id="GO:0005634">
    <property type="term" value="C:nucleus"/>
    <property type="evidence" value="ECO:0007669"/>
    <property type="project" value="UniProtKB-SubCell"/>
</dbReference>
<comment type="cofactor">
    <cofactor evidence="1">
        <name>a divalent metal cation</name>
        <dbReference type="ChEBI" id="CHEBI:60240"/>
    </cofactor>
</comment>
<sequence>MDEEADDFYLMENSCLKYMLLKKKKQYWVNDLYIRRDEEGEYVTLFEPLKKQPTKFFEYFRMSPLTFEYLLEKLHSRLEKYSNFRKCIEPEQKLMVTLRFLSTGLSFRSLAFSFRMAHSTVRNIIYEVCEAEAIWDEFHKQHMPLPTTKTHEVVAEDFFVKWNFPNCIGCIDGKHIRLRCPPMSGSLYWNYKQYYSIVLQGVADAHCRFLYIDVGSYGKQSDGGIFAASTLKQCLDNKIFYIPKEKAIPRTNINAPYN</sequence>
<keyword evidence="4" id="KW-0540">Nuclease</keyword>
<dbReference type="GO" id="GO:0046872">
    <property type="term" value="F:metal ion binding"/>
    <property type="evidence" value="ECO:0007669"/>
    <property type="project" value="UniProtKB-KW"/>
</dbReference>
<dbReference type="PANTHER" id="PTHR22930">
    <property type="match status" value="1"/>
</dbReference>
<keyword evidence="5" id="KW-0479">Metal-binding</keyword>
<evidence type="ECO:0000313" key="9">
    <source>
        <dbReference type="RefSeq" id="XP_028139673.1"/>
    </source>
</evidence>
<evidence type="ECO:0000256" key="1">
    <source>
        <dbReference type="ARBA" id="ARBA00001968"/>
    </source>
</evidence>
<evidence type="ECO:0000256" key="3">
    <source>
        <dbReference type="ARBA" id="ARBA00006958"/>
    </source>
</evidence>
<gene>
    <name evidence="9" type="primary">LOC114333878</name>
</gene>
<dbReference type="AlphaFoldDB" id="A0A6P7G3T0"/>
<evidence type="ECO:0000256" key="4">
    <source>
        <dbReference type="ARBA" id="ARBA00022722"/>
    </source>
</evidence>
<dbReference type="GO" id="GO:0016787">
    <property type="term" value="F:hydrolase activity"/>
    <property type="evidence" value="ECO:0007669"/>
    <property type="project" value="UniProtKB-KW"/>
</dbReference>
<proteinExistence type="inferred from homology"/>